<comment type="caution">
    <text evidence="3">The sequence shown here is derived from an EMBL/GenBank/DDBJ whole genome shotgun (WGS) entry which is preliminary data.</text>
</comment>
<dbReference type="NCBIfam" id="TIGR02025">
    <property type="entry name" value="BchH"/>
    <property type="match status" value="1"/>
</dbReference>
<dbReference type="InterPro" id="IPR011953">
    <property type="entry name" value="Cobalto_CobN"/>
</dbReference>
<dbReference type="GO" id="GO:0015995">
    <property type="term" value="P:chlorophyll biosynthetic process"/>
    <property type="evidence" value="ECO:0007669"/>
    <property type="project" value="InterPro"/>
</dbReference>
<sequence length="1261" mass="139338">MIVYVTTADTEILALSRAVRELPDDFPALKVVNPNRMPETLTPEALIDGASMALVRLLGGRRAWEEGFDRLTQACIANSIPLLAWSGEQHADAELTAASTALAAIVGEAFEYLRHGGVENVKQVLRFLSDTLLMSGYGFEPPSPLPEFGVYHPAYPEHVTVDDFTQQQWQSGCPTVGVLFYRTHWMSGNRDFIDALVHEIEGMGCNVLPIFCYSLRSPGGPPSGFTELIIDAAGNLRVDCLVSTLSYSMGTLAVHGATVAEGWSVDFLDDLNVPIIQAVASTSSHAEWEQSDAGLTPLDTAMTVAIPEFDGRIISVPFSFKEVVSEDETVGGVVTKYVPVADRVREVAGLAMRMARLRHTPQAEKRIAVLLSSYPTKAARIGNAVGLDSLASLMNLLEALRAAGYDLGETLPSDGDDLIQTLIARGSYDKEFLTEEQLRAASGQIRAEDYQGWFAQWPQEVQTALQEAWGEPPGQVYRHNGSVAVVGLQFGNVFVGIQPPRGFGENPVAIYHDPDLAPSHHYLGTYHWLKHVFQADAIVHMGKHGTLEWLPGKGIGLSGSCYPDVALGDMPLIYPFIINDPGEGTQAKRRAHAIIVDHLIPAMMRAETYNDIARLEQLLDEYYQVQTLDPSKLPVIRAQIWELIVQAELHHDLHASEAPDDFDDFLLHVDGYLCEIKDAQIRDGLHTLGQTPEGEQRIGLVMAMLRLDNGSVRSLRHALADLAGLDYSALLAEPGVRFHEALPAFLTADRAAVHTHSDVIETLEQAGRGLVTALADQGWDAGRVASTVSEQLGAMAPEVARTLRFACEVIVPSLERTPDEINNILRALDGEYIPAGPSGAPTRGLAHVLPTGRNFYSVDPKTLPSPIAYQVGTDLANSLIEKYLADEGAYPESIGIVVWGTSAMRTHGDDIAEVLALLGVRPVWQEESRRVTGIDVIPLSELGRPRIDVTLRISGFFRDAFPNLVHLVDEAIQTVAGLDEPPEQNFVRKHVMADRDAYRATGVAAEVAQERSLYRIFGSKPGTYGAGILPLLDERNWRSDQDLAEVYMAWGGYAYTKSVYGSDASDEFKTRFAEIVVAVKNQDNREHDIFDSDDYLQYHGGMVAAIRALSGRDPKAYFGDSSDPSRARVRALADEARRVFRTRVVNPKWIESMQRHGYKGAFEMAATVDYMYGYDATAQVIDDWMYEQLTDRYVLDAEVQEFFREKNPWALRNIIERLMESVDRGLWQQPDEQQLEQMRRVYLQLEGDLEDRTDTSEGQPA</sequence>
<dbReference type="GO" id="GO:0009236">
    <property type="term" value="P:cobalamin biosynthetic process"/>
    <property type="evidence" value="ECO:0007669"/>
    <property type="project" value="InterPro"/>
</dbReference>
<evidence type="ECO:0000256" key="1">
    <source>
        <dbReference type="ARBA" id="ARBA00010851"/>
    </source>
</evidence>
<accession>W4L8K3</accession>
<dbReference type="PANTHER" id="PTHR44119:SF4">
    <property type="entry name" value="AEROBIC COBALTOCHELATASE SUBUNIT COBN"/>
    <property type="match status" value="1"/>
</dbReference>
<dbReference type="Proteomes" id="UP000019141">
    <property type="component" value="Unassembled WGS sequence"/>
</dbReference>
<evidence type="ECO:0000313" key="4">
    <source>
        <dbReference type="Proteomes" id="UP000019141"/>
    </source>
</evidence>
<keyword evidence="3" id="KW-0436">Ligase</keyword>
<dbReference type="GO" id="GO:0051116">
    <property type="term" value="F:cobaltochelatase activity"/>
    <property type="evidence" value="ECO:0007669"/>
    <property type="project" value="UniProtKB-EC"/>
</dbReference>
<evidence type="ECO:0000259" key="2">
    <source>
        <dbReference type="Pfam" id="PF02514"/>
    </source>
</evidence>
<keyword evidence="4" id="KW-1185">Reference proteome</keyword>
<dbReference type="EC" id="6.6.1.2" evidence="3"/>
<name>W4L8K3_ENTF1</name>
<dbReference type="EMBL" id="AZHW01001190">
    <property type="protein sequence ID" value="ETW93686.1"/>
    <property type="molecule type" value="Genomic_DNA"/>
</dbReference>
<dbReference type="InterPro" id="IPR003672">
    <property type="entry name" value="CobN/Mg_chltase"/>
</dbReference>
<dbReference type="AlphaFoldDB" id="W4L8K3"/>
<reference evidence="3 4" key="1">
    <citation type="journal article" date="2014" name="Nature">
        <title>An environmental bacterial taxon with a large and distinct metabolic repertoire.</title>
        <authorList>
            <person name="Wilson M.C."/>
            <person name="Mori T."/>
            <person name="Ruckert C."/>
            <person name="Uria A.R."/>
            <person name="Helf M.J."/>
            <person name="Takada K."/>
            <person name="Gernert C."/>
            <person name="Steffens U.A."/>
            <person name="Heycke N."/>
            <person name="Schmitt S."/>
            <person name="Rinke C."/>
            <person name="Helfrich E.J."/>
            <person name="Brachmann A.O."/>
            <person name="Gurgui C."/>
            <person name="Wakimoto T."/>
            <person name="Kracht M."/>
            <person name="Crusemann M."/>
            <person name="Hentschel U."/>
            <person name="Abe I."/>
            <person name="Matsunaga S."/>
            <person name="Kalinowski J."/>
            <person name="Takeyama H."/>
            <person name="Piel J."/>
        </authorList>
    </citation>
    <scope>NUCLEOTIDE SEQUENCE [LARGE SCALE GENOMIC DNA]</scope>
    <source>
        <strain evidence="4">TSY1</strain>
    </source>
</reference>
<dbReference type="InterPro" id="IPR011771">
    <property type="entry name" value="BchH"/>
</dbReference>
<protein>
    <submittedName>
        <fullName evidence="3">Cobaltochelatase subunit CobN</fullName>
        <ecNumber evidence="3">6.6.1.2</ecNumber>
    </submittedName>
</protein>
<dbReference type="NCBIfam" id="TIGR02257">
    <property type="entry name" value="cobalto_cobN"/>
    <property type="match status" value="1"/>
</dbReference>
<organism evidence="3 4">
    <name type="scientific">Entotheonella factor</name>
    <dbReference type="NCBI Taxonomy" id="1429438"/>
    <lineage>
        <taxon>Bacteria</taxon>
        <taxon>Pseudomonadati</taxon>
        <taxon>Nitrospinota/Tectimicrobiota group</taxon>
        <taxon>Candidatus Tectimicrobiota</taxon>
        <taxon>Candidatus Entotheonellia</taxon>
        <taxon>Candidatus Entotheonellales</taxon>
        <taxon>Candidatus Entotheonellaceae</taxon>
        <taxon>Candidatus Entotheonella</taxon>
    </lineage>
</organism>
<dbReference type="Pfam" id="PF02514">
    <property type="entry name" value="CobN-Mg_chel"/>
    <property type="match status" value="1"/>
</dbReference>
<gene>
    <name evidence="3" type="primary">cobN</name>
    <name evidence="3" type="ORF">ETSY1_38135</name>
</gene>
<evidence type="ECO:0000313" key="3">
    <source>
        <dbReference type="EMBL" id="ETW93686.1"/>
    </source>
</evidence>
<dbReference type="GO" id="GO:0016851">
    <property type="term" value="F:magnesium chelatase activity"/>
    <property type="evidence" value="ECO:0007669"/>
    <property type="project" value="InterPro"/>
</dbReference>
<dbReference type="PANTHER" id="PTHR44119">
    <property type="entry name" value="MAGNESIUM-CHELATASE SUBUNIT CHLH, CHLOROPLASTIC"/>
    <property type="match status" value="1"/>
</dbReference>
<feature type="domain" description="CobN/magnesium chelatase" evidence="2">
    <location>
        <begin position="111"/>
        <end position="1233"/>
    </location>
</feature>
<dbReference type="PATRIC" id="fig|1429438.4.peg.7155"/>
<proteinExistence type="inferred from homology"/>
<comment type="similarity">
    <text evidence="1">Belongs to the Mg-chelatase subunit H family.</text>
</comment>
<dbReference type="HOGENOM" id="CLU_002017_1_2_7"/>
<dbReference type="CDD" id="cd10150">
    <property type="entry name" value="CobN_like"/>
    <property type="match status" value="1"/>
</dbReference>